<feature type="compositionally biased region" description="Basic and acidic residues" evidence="7">
    <location>
        <begin position="94"/>
        <end position="111"/>
    </location>
</feature>
<keyword evidence="4 6" id="KW-0698">rRNA processing</keyword>
<evidence type="ECO:0000256" key="1">
    <source>
        <dbReference type="ARBA" id="ARBA00004604"/>
    </source>
</evidence>
<protein>
    <recommendedName>
        <fullName evidence="6">rRNA biogenesis protein RRP36</fullName>
    </recommendedName>
</protein>
<dbReference type="PANTHER" id="PTHR21738">
    <property type="entry name" value="RIBOSOMAL RNA PROCESSING PROTEIN 36 HOMOLOG"/>
    <property type="match status" value="1"/>
</dbReference>
<evidence type="ECO:0000256" key="2">
    <source>
        <dbReference type="ARBA" id="ARBA00009418"/>
    </source>
</evidence>
<evidence type="ECO:0000256" key="7">
    <source>
        <dbReference type="SAM" id="MobiDB-lite"/>
    </source>
</evidence>
<evidence type="ECO:0000256" key="4">
    <source>
        <dbReference type="ARBA" id="ARBA00022552"/>
    </source>
</evidence>
<comment type="subunit">
    <text evidence="6">Associates with 90S and pre-40S pre-ribosomal particles.</text>
</comment>
<evidence type="ECO:0000313" key="8">
    <source>
        <dbReference type="EMBL" id="CAL5220489.1"/>
    </source>
</evidence>
<accession>A0ABP1FPA4</accession>
<dbReference type="Proteomes" id="UP001497392">
    <property type="component" value="Unassembled WGS sequence"/>
</dbReference>
<feature type="region of interest" description="Disordered" evidence="7">
    <location>
        <begin position="169"/>
        <end position="206"/>
    </location>
</feature>
<comment type="caution">
    <text evidence="8">The sequence shown here is derived from an EMBL/GenBank/DDBJ whole genome shotgun (WGS) entry which is preliminary data.</text>
</comment>
<comment type="subcellular location">
    <subcellularLocation>
        <location evidence="1 6">Nucleus</location>
        <location evidence="1 6">Nucleolus</location>
    </subcellularLocation>
</comment>
<name>A0ABP1FPA4_9CHLO</name>
<keyword evidence="9" id="KW-1185">Reference proteome</keyword>
<dbReference type="EMBL" id="CAXHTA020000004">
    <property type="protein sequence ID" value="CAL5220489.1"/>
    <property type="molecule type" value="Genomic_DNA"/>
</dbReference>
<gene>
    <name evidence="8" type="primary">g2516</name>
    <name evidence="8" type="ORF">VP750_LOCUS2148</name>
</gene>
<feature type="region of interest" description="Disordered" evidence="7">
    <location>
        <begin position="70"/>
        <end position="118"/>
    </location>
</feature>
<evidence type="ECO:0000313" key="9">
    <source>
        <dbReference type="Proteomes" id="UP001497392"/>
    </source>
</evidence>
<evidence type="ECO:0000256" key="6">
    <source>
        <dbReference type="RuleBase" id="RU368027"/>
    </source>
</evidence>
<keyword evidence="5 6" id="KW-0539">Nucleus</keyword>
<feature type="region of interest" description="Disordered" evidence="7">
    <location>
        <begin position="224"/>
        <end position="252"/>
    </location>
</feature>
<dbReference type="InterPro" id="IPR009292">
    <property type="entry name" value="RRP36"/>
</dbReference>
<dbReference type="Pfam" id="PF06102">
    <property type="entry name" value="RRP36"/>
    <property type="match status" value="1"/>
</dbReference>
<feature type="region of interest" description="Disordered" evidence="7">
    <location>
        <begin position="1"/>
        <end position="44"/>
    </location>
</feature>
<feature type="compositionally biased region" description="Basic and acidic residues" evidence="7">
    <location>
        <begin position="70"/>
        <end position="83"/>
    </location>
</feature>
<reference evidence="8 9" key="1">
    <citation type="submission" date="2024-06" db="EMBL/GenBank/DDBJ databases">
        <authorList>
            <person name="Kraege A."/>
            <person name="Thomma B."/>
        </authorList>
    </citation>
    <scope>NUCLEOTIDE SEQUENCE [LARGE SCALE GENOMIC DNA]</scope>
</reference>
<evidence type="ECO:0000256" key="3">
    <source>
        <dbReference type="ARBA" id="ARBA00022517"/>
    </source>
</evidence>
<comment type="function">
    <text evidence="6">Component of the 90S pre-ribosome involved in the maturation of rRNAs. Required for early cleavages of the pre-RNAs in the 40S ribosomal subunit maturation pathway.</text>
</comment>
<dbReference type="PANTHER" id="PTHR21738:SF0">
    <property type="entry name" value="RIBOSOMAL RNA PROCESSING PROTEIN 36 HOMOLOG"/>
    <property type="match status" value="1"/>
</dbReference>
<sequence>MEPDELHSSASEDDLPTDTDVRGESSSDEIADVGGQKGKEGQEIPFEQLEQMRQHGGITKQQIRQLVEKAKAKSFKRENKNRPMEMSSKRPVPRLREVVEGTKRESRDPRFDSLSGTLDNDRFRTRYAFLYDEQLPAEREQIKGSLQKTKNADRKQELKAELTRVQQQIREEEARRQRQALDAERKKQEKAAVKEGKKVYFPKRSEKKRQELVRRYEELKATGRLEKAMTKRRKKNALKDHRYMPGSRKAET</sequence>
<keyword evidence="6" id="KW-0687">Ribonucleoprotein</keyword>
<comment type="similarity">
    <text evidence="2 6">Belongs to the RRP36 family.</text>
</comment>
<keyword evidence="3 6" id="KW-0690">Ribosome biogenesis</keyword>
<evidence type="ECO:0000256" key="5">
    <source>
        <dbReference type="ARBA" id="ARBA00023242"/>
    </source>
</evidence>
<feature type="compositionally biased region" description="Basic and acidic residues" evidence="7">
    <location>
        <begin position="237"/>
        <end position="252"/>
    </location>
</feature>
<feature type="compositionally biased region" description="Basic and acidic residues" evidence="7">
    <location>
        <begin position="169"/>
        <end position="198"/>
    </location>
</feature>
<proteinExistence type="inferred from homology"/>
<organism evidence="8 9">
    <name type="scientific">Coccomyxa viridis</name>
    <dbReference type="NCBI Taxonomy" id="1274662"/>
    <lineage>
        <taxon>Eukaryota</taxon>
        <taxon>Viridiplantae</taxon>
        <taxon>Chlorophyta</taxon>
        <taxon>core chlorophytes</taxon>
        <taxon>Trebouxiophyceae</taxon>
        <taxon>Trebouxiophyceae incertae sedis</taxon>
        <taxon>Coccomyxaceae</taxon>
        <taxon>Coccomyxa</taxon>
    </lineage>
</organism>